<dbReference type="Gene3D" id="1.10.30.50">
    <property type="match status" value="1"/>
</dbReference>
<evidence type="ECO:0000313" key="3">
    <source>
        <dbReference type="Proteomes" id="UP000280417"/>
    </source>
</evidence>
<dbReference type="PANTHER" id="PTHR33877">
    <property type="entry name" value="SLL1193 PROTEIN"/>
    <property type="match status" value="1"/>
</dbReference>
<protein>
    <recommendedName>
        <fullName evidence="1">HNH nuclease domain-containing protein</fullName>
    </recommendedName>
</protein>
<dbReference type="InterPro" id="IPR003615">
    <property type="entry name" value="HNH_nuc"/>
</dbReference>
<dbReference type="InterPro" id="IPR002711">
    <property type="entry name" value="HNH"/>
</dbReference>
<reference evidence="2 3" key="1">
    <citation type="submission" date="2018-06" db="EMBL/GenBank/DDBJ databases">
        <title>Extensive metabolic versatility and redundancy in microbially diverse, dynamic hydrothermal sediments.</title>
        <authorList>
            <person name="Dombrowski N."/>
            <person name="Teske A."/>
            <person name="Baker B.J."/>
        </authorList>
    </citation>
    <scope>NUCLEOTIDE SEQUENCE [LARGE SCALE GENOMIC DNA]</scope>
    <source>
        <strain evidence="2">B3_G15</strain>
    </source>
</reference>
<dbReference type="EMBL" id="QMQA01000097">
    <property type="protein sequence ID" value="RLE13422.1"/>
    <property type="molecule type" value="Genomic_DNA"/>
</dbReference>
<gene>
    <name evidence="2" type="ORF">DRJ04_04380</name>
</gene>
<dbReference type="AlphaFoldDB" id="A0A662DH10"/>
<proteinExistence type="predicted"/>
<dbReference type="Pfam" id="PF01844">
    <property type="entry name" value="HNH"/>
    <property type="match status" value="1"/>
</dbReference>
<name>A0A662DH10_UNCAE</name>
<feature type="domain" description="HNH nuclease" evidence="1">
    <location>
        <begin position="27"/>
        <end position="77"/>
    </location>
</feature>
<sequence>MGISNALLQPAPIIYGWSMESSYLPQKIRKKVLSRDHYECQYCGSSNDLCVGHKVPRCRGGDDSISNLEAICRKCSRKKGKLTRDEFLEELSAPSLKENLDFQQEEKKEIPIPFEDIGIYVKEGSRQIFISASTIRKILKIIREEEMQGVNTL</sequence>
<dbReference type="PANTHER" id="PTHR33877:SF2">
    <property type="entry name" value="OS07G0170200 PROTEIN"/>
    <property type="match status" value="1"/>
</dbReference>
<dbReference type="GO" id="GO:0004519">
    <property type="term" value="F:endonuclease activity"/>
    <property type="evidence" value="ECO:0007669"/>
    <property type="project" value="InterPro"/>
</dbReference>
<accession>A0A662DH10</accession>
<dbReference type="SMART" id="SM00507">
    <property type="entry name" value="HNHc"/>
    <property type="match status" value="1"/>
</dbReference>
<evidence type="ECO:0000313" key="2">
    <source>
        <dbReference type="EMBL" id="RLE13422.1"/>
    </source>
</evidence>
<dbReference type="Proteomes" id="UP000280417">
    <property type="component" value="Unassembled WGS sequence"/>
</dbReference>
<dbReference type="CDD" id="cd00085">
    <property type="entry name" value="HNHc"/>
    <property type="match status" value="1"/>
</dbReference>
<evidence type="ECO:0000259" key="1">
    <source>
        <dbReference type="SMART" id="SM00507"/>
    </source>
</evidence>
<dbReference type="GO" id="GO:0008270">
    <property type="term" value="F:zinc ion binding"/>
    <property type="evidence" value="ECO:0007669"/>
    <property type="project" value="InterPro"/>
</dbReference>
<comment type="caution">
    <text evidence="2">The sequence shown here is derived from an EMBL/GenBank/DDBJ whole genome shotgun (WGS) entry which is preliminary data.</text>
</comment>
<organism evidence="2 3">
    <name type="scientific">Aerophobetes bacterium</name>
    <dbReference type="NCBI Taxonomy" id="2030807"/>
    <lineage>
        <taxon>Bacteria</taxon>
        <taxon>Candidatus Aerophobota</taxon>
    </lineage>
</organism>
<dbReference type="InterPro" id="IPR052892">
    <property type="entry name" value="NA-targeting_endonuclease"/>
</dbReference>
<dbReference type="GO" id="GO:0003676">
    <property type="term" value="F:nucleic acid binding"/>
    <property type="evidence" value="ECO:0007669"/>
    <property type="project" value="InterPro"/>
</dbReference>